<organism evidence="2 3">
    <name type="scientific">Tritrichomonas musculus</name>
    <dbReference type="NCBI Taxonomy" id="1915356"/>
    <lineage>
        <taxon>Eukaryota</taxon>
        <taxon>Metamonada</taxon>
        <taxon>Parabasalia</taxon>
        <taxon>Tritrichomonadida</taxon>
        <taxon>Tritrichomonadidae</taxon>
        <taxon>Tritrichomonas</taxon>
    </lineage>
</organism>
<dbReference type="EMBL" id="JAPFFF010000002">
    <property type="protein sequence ID" value="KAK8897301.1"/>
    <property type="molecule type" value="Genomic_DNA"/>
</dbReference>
<evidence type="ECO:0000313" key="2">
    <source>
        <dbReference type="EMBL" id="KAK8897301.1"/>
    </source>
</evidence>
<keyword evidence="1" id="KW-1133">Transmembrane helix</keyword>
<keyword evidence="3" id="KW-1185">Reference proteome</keyword>
<evidence type="ECO:0000256" key="1">
    <source>
        <dbReference type="SAM" id="Phobius"/>
    </source>
</evidence>
<protein>
    <submittedName>
        <fullName evidence="2">Uncharacterized protein</fullName>
    </submittedName>
</protein>
<proteinExistence type="predicted"/>
<feature type="transmembrane region" description="Helical" evidence="1">
    <location>
        <begin position="616"/>
        <end position="637"/>
    </location>
</feature>
<keyword evidence="1" id="KW-0812">Transmembrane</keyword>
<dbReference type="Proteomes" id="UP001470230">
    <property type="component" value="Unassembled WGS sequence"/>
</dbReference>
<sequence>MLFALFSFIQSISLSKSNAKISHMSLTSYQNIVDFSKFQPQIAIRIVLFGFTEDNSFINSFESILKRFLSSKRYGIPTSSSSTDPYINLSLVFSVNNINNDNDDFYRNYIDLIGKPQAGNASKDYENYVHVAQDSEFTNIFSNLHAKEILKSSKKNGNRPEKYTLVFVNHSTSVQFQYEKSKEYTNCLIFEFNSGFCHISPTTDNDDILFGEENDSNKDLIKAPVNDKNAYLAKLFKYTSVFVEQIIIPDLLDYQNQNFLITPSKIIFPVVTFGPEIKSLATLQKEITSLFSPIESLMIINRQNLYEFPIVATALQTKIGSNLLFTALGQSQHIFGSSLGLAILDNDKKYRRWREKIENDEPSKDKKKNDYKNFTETVSSINRRKVASIYLFNSRDDRTNSLYFNLNNNNFHFSDVENEDNNYISAIFESDEEKVLRLLLSAIAKVGGNVNFLNNQVSRFSSSMLTSSLDFKKILKYGNDRFFCAFGGHHPFFPYGGVRSFSSIFSDVIIRNFALSNILISYKYYIEAQNKLKKLRKIQLSFLNSSLQKDNLQTLQKLIVRTSDRINNNEVAKAVSSSSKAAEISLKILNEAEELLLEASVFGNCCPETVYISKTLNNYIVVLIVVSFFGIVVYAFYKLYQLFKKKRITPKAFL</sequence>
<comment type="caution">
    <text evidence="2">The sequence shown here is derived from an EMBL/GenBank/DDBJ whole genome shotgun (WGS) entry which is preliminary data.</text>
</comment>
<reference evidence="2 3" key="1">
    <citation type="submission" date="2024-04" db="EMBL/GenBank/DDBJ databases">
        <title>Tritrichomonas musculus Genome.</title>
        <authorList>
            <person name="Alves-Ferreira E."/>
            <person name="Grigg M."/>
            <person name="Lorenzi H."/>
            <person name="Galac M."/>
        </authorList>
    </citation>
    <scope>NUCLEOTIDE SEQUENCE [LARGE SCALE GENOMIC DNA]</scope>
    <source>
        <strain evidence="2 3">EAF2021</strain>
    </source>
</reference>
<name>A0ABR2L2S9_9EUKA</name>
<accession>A0ABR2L2S9</accession>
<keyword evidence="1" id="KW-0472">Membrane</keyword>
<evidence type="ECO:0000313" key="3">
    <source>
        <dbReference type="Proteomes" id="UP001470230"/>
    </source>
</evidence>
<gene>
    <name evidence="2" type="ORF">M9Y10_015241</name>
</gene>